<dbReference type="SUPFAM" id="SSF53335">
    <property type="entry name" value="S-adenosyl-L-methionine-dependent methyltransferases"/>
    <property type="match status" value="1"/>
</dbReference>
<dbReference type="PANTHER" id="PTHR16121">
    <property type="entry name" value="CAP-SPECIFIC MRNA (NUCLEOSIDE-2'-O-)-METHYLTRANSFERASE 1-RELATED"/>
    <property type="match status" value="1"/>
</dbReference>
<dbReference type="Proteomes" id="UP000030745">
    <property type="component" value="Unassembled WGS sequence"/>
</dbReference>
<dbReference type="Gene3D" id="3.40.50.12760">
    <property type="match status" value="1"/>
</dbReference>
<dbReference type="InterPro" id="IPR050851">
    <property type="entry name" value="mRNA_Cap_2O-Ribose_MeTrfase"/>
</dbReference>
<proteinExistence type="predicted"/>
<keyword evidence="4" id="KW-1185">Reference proteome</keyword>
<dbReference type="OMA" id="QACRRIN"/>
<dbReference type="EC" id="2.1.1.57" evidence="1"/>
<organism evidence="3 4">
    <name type="scientific">Saprolegnia parasitica (strain CBS 223.65)</name>
    <dbReference type="NCBI Taxonomy" id="695850"/>
    <lineage>
        <taxon>Eukaryota</taxon>
        <taxon>Sar</taxon>
        <taxon>Stramenopiles</taxon>
        <taxon>Oomycota</taxon>
        <taxon>Saprolegniomycetes</taxon>
        <taxon>Saprolegniales</taxon>
        <taxon>Saprolegniaceae</taxon>
        <taxon>Saprolegnia</taxon>
    </lineage>
</organism>
<dbReference type="GO" id="GO:0005737">
    <property type="term" value="C:cytoplasm"/>
    <property type="evidence" value="ECO:0007669"/>
    <property type="project" value="TreeGrafter"/>
</dbReference>
<reference evidence="3 4" key="1">
    <citation type="journal article" date="2013" name="PLoS Genet.">
        <title>Distinctive expansion of potential virulence genes in the genome of the oomycete fish pathogen Saprolegnia parasitica.</title>
        <authorList>
            <person name="Jiang R.H."/>
            <person name="de Bruijn I."/>
            <person name="Haas B.J."/>
            <person name="Belmonte R."/>
            <person name="Lobach L."/>
            <person name="Christie J."/>
            <person name="van den Ackerveken G."/>
            <person name="Bottin A."/>
            <person name="Bulone V."/>
            <person name="Diaz-Moreno S.M."/>
            <person name="Dumas B."/>
            <person name="Fan L."/>
            <person name="Gaulin E."/>
            <person name="Govers F."/>
            <person name="Grenville-Briggs L.J."/>
            <person name="Horner N.R."/>
            <person name="Levin J.Z."/>
            <person name="Mammella M."/>
            <person name="Meijer H.J."/>
            <person name="Morris P."/>
            <person name="Nusbaum C."/>
            <person name="Oome S."/>
            <person name="Phillips A.J."/>
            <person name="van Rooyen D."/>
            <person name="Rzeszutek E."/>
            <person name="Saraiva M."/>
            <person name="Secombes C.J."/>
            <person name="Seidl M.F."/>
            <person name="Snel B."/>
            <person name="Stassen J.H."/>
            <person name="Sykes S."/>
            <person name="Tripathy S."/>
            <person name="van den Berg H."/>
            <person name="Vega-Arreguin J.C."/>
            <person name="Wawra S."/>
            <person name="Young S.K."/>
            <person name="Zeng Q."/>
            <person name="Dieguez-Uribeondo J."/>
            <person name="Russ C."/>
            <person name="Tyler B.M."/>
            <person name="van West P."/>
        </authorList>
    </citation>
    <scope>NUCLEOTIDE SEQUENCE [LARGE SCALE GENOMIC DNA]</scope>
    <source>
        <strain evidence="3 4">CBS 223.65</strain>
    </source>
</reference>
<keyword evidence="1" id="KW-0489">Methyltransferase</keyword>
<dbReference type="AlphaFoldDB" id="A0A067BS65"/>
<protein>
    <recommendedName>
        <fullName evidence="1">Cap-specific mRNA (nucleoside-2'-O-)-methyltransferase 1</fullName>
        <ecNumber evidence="1">2.1.1.57</ecNumber>
    </recommendedName>
    <alternativeName>
        <fullName evidence="1">Cap1 2'O-ribose methyltransferase 1</fullName>
    </alternativeName>
</protein>
<dbReference type="GO" id="GO:0005634">
    <property type="term" value="C:nucleus"/>
    <property type="evidence" value="ECO:0007669"/>
    <property type="project" value="UniProtKB-SubCell"/>
</dbReference>
<dbReference type="EMBL" id="KK583289">
    <property type="protein sequence ID" value="KDO21349.1"/>
    <property type="molecule type" value="Genomic_DNA"/>
</dbReference>
<dbReference type="PANTHER" id="PTHR16121:SF0">
    <property type="entry name" value="CAP-SPECIFIC MRNA (NUCLEOSIDE-2'-O-)-METHYLTRANSFERASE 1"/>
    <property type="match status" value="1"/>
</dbReference>
<dbReference type="KEGG" id="spar:SPRG_13665"/>
<feature type="domain" description="RrmJ-type SAM-dependent 2'-O-MTase" evidence="2">
    <location>
        <begin position="111"/>
        <end position="309"/>
    </location>
</feature>
<dbReference type="GO" id="GO:0006370">
    <property type="term" value="P:7-methylguanosine mRNA capping"/>
    <property type="evidence" value="ECO:0007669"/>
    <property type="project" value="UniProtKB-UniRule"/>
</dbReference>
<evidence type="ECO:0000313" key="3">
    <source>
        <dbReference type="EMBL" id="KDO21349.1"/>
    </source>
</evidence>
<accession>A0A067BS65</accession>
<comment type="subcellular location">
    <subcellularLocation>
        <location evidence="1">Nucleus</location>
    </subcellularLocation>
</comment>
<dbReference type="GO" id="GO:0004483">
    <property type="term" value="F:methyltransferase cap1 activity"/>
    <property type="evidence" value="ECO:0007669"/>
    <property type="project" value="UniProtKB-UniRule"/>
</dbReference>
<dbReference type="PROSITE" id="PS51613">
    <property type="entry name" value="SAM_MT_RRMJ"/>
    <property type="match status" value="1"/>
</dbReference>
<comment type="function">
    <text evidence="1">S-adenosyl-L-methionine-dependent methyltransferase that mediates RNA cap1 2'-O-ribose methylation to the 5'-cap structure of RNAs. Methylates the ribose of the first nucleotide of a m(7)GpppG-capped mRNA to produce m(7)GpppNmp (cap1).</text>
</comment>
<dbReference type="GO" id="GO:0016556">
    <property type="term" value="P:mRNA modification"/>
    <property type="evidence" value="ECO:0007669"/>
    <property type="project" value="UniProtKB-UniRule"/>
</dbReference>
<dbReference type="GO" id="GO:0003676">
    <property type="term" value="F:nucleic acid binding"/>
    <property type="evidence" value="ECO:0007669"/>
    <property type="project" value="UniProtKB-UniRule"/>
</dbReference>
<evidence type="ECO:0000259" key="2">
    <source>
        <dbReference type="PROSITE" id="PS51613"/>
    </source>
</evidence>
<dbReference type="GeneID" id="24135529"/>
<comment type="catalytic activity">
    <reaction evidence="1">
        <text>a 5'-end (N(7)-methyl 5'-triphosphoguanosine)-ribonucleoside in mRNA + S-adenosyl-L-methionine = a 5'-end (N(7)-methyl 5'-triphosphoguanosine)-(2'-O-methyl-ribonucleoside) in mRNA + S-adenosyl-L-homocysteine + H(+)</text>
        <dbReference type="Rhea" id="RHEA:67020"/>
        <dbReference type="Rhea" id="RHEA-COMP:17167"/>
        <dbReference type="Rhea" id="RHEA-COMP:17168"/>
        <dbReference type="ChEBI" id="CHEBI:15378"/>
        <dbReference type="ChEBI" id="CHEBI:57856"/>
        <dbReference type="ChEBI" id="CHEBI:59789"/>
        <dbReference type="ChEBI" id="CHEBI:156461"/>
        <dbReference type="ChEBI" id="CHEBI:167609"/>
        <dbReference type="EC" id="2.1.1.57"/>
    </reaction>
</comment>
<sequence>MDEADAMAACMGFASFGKRKRSPTRERAASKVRASMYHPETIVYLASTDAAAVDMVLETSSTTEPAMPRLAQALEKLLERKTSLENLVITPAMYRRCRGRANPFEHLGKFTFVNRSAMKMAELNARCGLTSASTRSFADLCGAPGGFSEYLVYSTKRACGYGISIRPESDDDPLHWRLDDATTARLHLSYGADGTGNLYVEANMDHFVQTALRGNPQGLDLVVADGGFQEARNHIHQEHVMHRLVLCEVLTMARLLRTGGHFVCKTFELSTPFSLGLLYLLYHAFASWPLSSRFRPGSSERYIVGLGWKTFQPKALIAHLCAANEAFASGVDVVGIVSSSQWRADAAFLDYIETSGVTLASCQTSALDAILATVQGDAPAVPRVHVADVYAAWHLR</sequence>
<dbReference type="Pfam" id="PF01728">
    <property type="entry name" value="FtsJ"/>
    <property type="match status" value="1"/>
</dbReference>
<dbReference type="VEuPathDB" id="FungiDB:SPRG_13665"/>
<dbReference type="OrthoDB" id="10251234at2759"/>
<keyword evidence="1" id="KW-0949">S-adenosyl-L-methionine</keyword>
<keyword evidence="1" id="KW-0808">Transferase</keyword>
<evidence type="ECO:0000313" key="4">
    <source>
        <dbReference type="Proteomes" id="UP000030745"/>
    </source>
</evidence>
<name>A0A067BS65_SAPPC</name>
<dbReference type="InterPro" id="IPR002877">
    <property type="entry name" value="RNA_MeTrfase_FtsJ_dom"/>
</dbReference>
<evidence type="ECO:0000256" key="1">
    <source>
        <dbReference type="RuleBase" id="RU368012"/>
    </source>
</evidence>
<keyword evidence="1" id="KW-0507">mRNA processing</keyword>
<dbReference type="RefSeq" id="XP_012207908.1">
    <property type="nucleotide sequence ID" value="XM_012352518.1"/>
</dbReference>
<dbReference type="InterPro" id="IPR029063">
    <property type="entry name" value="SAM-dependent_MTases_sf"/>
</dbReference>
<gene>
    <name evidence="3" type="ORF">SPRG_13665</name>
</gene>
<keyword evidence="1" id="KW-0506">mRNA capping</keyword>
<dbReference type="GO" id="GO:0032259">
    <property type="term" value="P:methylation"/>
    <property type="evidence" value="ECO:0007669"/>
    <property type="project" value="UniProtKB-KW"/>
</dbReference>
<keyword evidence="1" id="KW-0539">Nucleus</keyword>
<dbReference type="InterPro" id="IPR025816">
    <property type="entry name" value="RrmJ-type_MeTrfase"/>
</dbReference>